<accession>A0A899FMQ1</accession>
<name>A0A899FMQ1_9ASCO</name>
<dbReference type="Proteomes" id="UP000663699">
    <property type="component" value="Chromosome 5"/>
</dbReference>
<evidence type="ECO:0000313" key="1">
    <source>
        <dbReference type="EMBL" id="QSL65270.1"/>
    </source>
</evidence>
<protein>
    <submittedName>
        <fullName evidence="1">Uncharacterized protein</fullName>
    </submittedName>
</protein>
<gene>
    <name evidence="1" type="ORF">MERGE_002579</name>
</gene>
<proteinExistence type="predicted"/>
<reference evidence="1" key="1">
    <citation type="submission" date="2020-06" db="EMBL/GenBank/DDBJ databases">
        <title>Genomes of multiple members of Pneumocystis genus reveal paths to human pathogen Pneumocystis jirovecii.</title>
        <authorList>
            <person name="Cisse O.H."/>
            <person name="Ma L."/>
            <person name="Dekker J."/>
            <person name="Khil P."/>
            <person name="Jo J."/>
            <person name="Brenchley J."/>
            <person name="Blair R."/>
            <person name="Pahar B."/>
            <person name="Chabe M."/>
            <person name="Van Rompay K.A."/>
            <person name="Keesler R."/>
            <person name="Sukura A."/>
            <person name="Hirsch V."/>
            <person name="Kutty G."/>
            <person name="Liu Y."/>
            <person name="Peng L."/>
            <person name="Chen J."/>
            <person name="Song J."/>
            <person name="Weissenbacher-Lang C."/>
            <person name="Xu J."/>
            <person name="Upham N.S."/>
            <person name="Stajich J.E."/>
            <person name="Cuomo C.A."/>
            <person name="Cushion M.T."/>
            <person name="Kovacs J.A."/>
        </authorList>
    </citation>
    <scope>NUCLEOTIDE SEQUENCE</scope>
    <source>
        <strain evidence="1">2A</strain>
    </source>
</reference>
<organism evidence="1 2">
    <name type="scientific">Pneumocystis wakefieldiae</name>
    <dbReference type="NCBI Taxonomy" id="38082"/>
    <lineage>
        <taxon>Eukaryota</taxon>
        <taxon>Fungi</taxon>
        <taxon>Dikarya</taxon>
        <taxon>Ascomycota</taxon>
        <taxon>Taphrinomycotina</taxon>
        <taxon>Pneumocystomycetes</taxon>
        <taxon>Pneumocystaceae</taxon>
        <taxon>Pneumocystis</taxon>
    </lineage>
</organism>
<evidence type="ECO:0000313" key="2">
    <source>
        <dbReference type="Proteomes" id="UP000663699"/>
    </source>
</evidence>
<dbReference type="AlphaFoldDB" id="A0A899FMQ1"/>
<keyword evidence="2" id="KW-1185">Reference proteome</keyword>
<dbReference type="EMBL" id="CP054536">
    <property type="protein sequence ID" value="QSL65270.1"/>
    <property type="molecule type" value="Genomic_DNA"/>
</dbReference>
<sequence>MAVQTPRQRQAEYINLLGLFIDFPRSWRCSFRNIIYAVFSNIKMLEITIKYIYIFRVLNTDYVNIWSKMKKLLCIVSF</sequence>